<dbReference type="Proteomes" id="UP001500908">
    <property type="component" value="Unassembled WGS sequence"/>
</dbReference>
<keyword evidence="1" id="KW-0238">DNA-binding</keyword>
<evidence type="ECO:0000313" key="4">
    <source>
        <dbReference type="Proteomes" id="UP001500908"/>
    </source>
</evidence>
<dbReference type="InterPro" id="IPR011990">
    <property type="entry name" value="TPR-like_helical_dom_sf"/>
</dbReference>
<dbReference type="Gene3D" id="1.25.40.10">
    <property type="entry name" value="Tetratricopeptide repeat domain"/>
    <property type="match status" value="1"/>
</dbReference>
<reference evidence="4" key="1">
    <citation type="journal article" date="2019" name="Int. J. Syst. Evol. Microbiol.">
        <title>The Global Catalogue of Microorganisms (GCM) 10K type strain sequencing project: providing services to taxonomists for standard genome sequencing and annotation.</title>
        <authorList>
            <consortium name="The Broad Institute Genomics Platform"/>
            <consortium name="The Broad Institute Genome Sequencing Center for Infectious Disease"/>
            <person name="Wu L."/>
            <person name="Ma J."/>
        </authorList>
    </citation>
    <scope>NUCLEOTIDE SEQUENCE [LARGE SCALE GENOMIC DNA]</scope>
    <source>
        <strain evidence="4">JCM 17137</strain>
    </source>
</reference>
<dbReference type="PANTHER" id="PTHR46797:SF1">
    <property type="entry name" value="METHYLPHOSPHONATE SYNTHASE"/>
    <property type="match status" value="1"/>
</dbReference>
<dbReference type="Gene3D" id="1.10.260.40">
    <property type="entry name" value="lambda repressor-like DNA-binding domains"/>
    <property type="match status" value="1"/>
</dbReference>
<organism evidence="3 4">
    <name type="scientific">Salinactinospora qingdaonensis</name>
    <dbReference type="NCBI Taxonomy" id="702744"/>
    <lineage>
        <taxon>Bacteria</taxon>
        <taxon>Bacillati</taxon>
        <taxon>Actinomycetota</taxon>
        <taxon>Actinomycetes</taxon>
        <taxon>Streptosporangiales</taxon>
        <taxon>Nocardiopsidaceae</taxon>
        <taxon>Salinactinospora</taxon>
    </lineage>
</organism>
<sequence length="393" mass="43362">MDETTSIGPTLRSRREQLGWTQEYLAERSGLSTDYIGRIERGTRTASLQTIMRLARALDCDPGDLTGKTNRVQPIGDSSVLAVRDAVYDPALLLPGPPEGEPTPPRELMRTVEKGYGAYFSGEFGALAAMVPRLLTQCRDARHAHGITPVAAPYAHAYDLAAALLVHTGKDDAALAAIERAVLTAREGNDEFRPVSFLGTYAWVLLHMGRYREAESLVVRAADDIAPRMSDTDEPRLAAWGGLMMQAAVVTATDHRSDQAETYLAAARSAAVRMPQEQRRYWISFGPTQVAVQSTHIHTTLDQPDKALKAARDVQPNDLLSIQYGRHLLDVAQSQVARRRTDEAMVTAAKAHELSPEWFRHQRVADAVVEEIRRRKARPPEPLAAMLTTLRGN</sequence>
<dbReference type="SUPFAM" id="SSF48452">
    <property type="entry name" value="TPR-like"/>
    <property type="match status" value="1"/>
</dbReference>
<dbReference type="SUPFAM" id="SSF47413">
    <property type="entry name" value="lambda repressor-like DNA-binding domains"/>
    <property type="match status" value="1"/>
</dbReference>
<accession>A0ABP7FJU1</accession>
<dbReference type="PANTHER" id="PTHR46797">
    <property type="entry name" value="HTH-TYPE TRANSCRIPTIONAL REGULATOR"/>
    <property type="match status" value="1"/>
</dbReference>
<dbReference type="CDD" id="cd00093">
    <property type="entry name" value="HTH_XRE"/>
    <property type="match status" value="1"/>
</dbReference>
<dbReference type="Pfam" id="PF01381">
    <property type="entry name" value="HTH_3"/>
    <property type="match status" value="1"/>
</dbReference>
<feature type="domain" description="HTH cro/C1-type" evidence="2">
    <location>
        <begin position="11"/>
        <end position="65"/>
    </location>
</feature>
<evidence type="ECO:0000256" key="1">
    <source>
        <dbReference type="ARBA" id="ARBA00023125"/>
    </source>
</evidence>
<dbReference type="InterPro" id="IPR010982">
    <property type="entry name" value="Lambda_DNA-bd_dom_sf"/>
</dbReference>
<name>A0ABP7FJU1_9ACTN</name>
<keyword evidence="4" id="KW-1185">Reference proteome</keyword>
<evidence type="ECO:0000313" key="3">
    <source>
        <dbReference type="EMBL" id="GAA3740028.1"/>
    </source>
</evidence>
<evidence type="ECO:0000259" key="2">
    <source>
        <dbReference type="PROSITE" id="PS50943"/>
    </source>
</evidence>
<proteinExistence type="predicted"/>
<dbReference type="InterPro" id="IPR001387">
    <property type="entry name" value="Cro/C1-type_HTH"/>
</dbReference>
<dbReference type="SMART" id="SM00530">
    <property type="entry name" value="HTH_XRE"/>
    <property type="match status" value="1"/>
</dbReference>
<dbReference type="PROSITE" id="PS50943">
    <property type="entry name" value="HTH_CROC1"/>
    <property type="match status" value="1"/>
</dbReference>
<dbReference type="InterPro" id="IPR050807">
    <property type="entry name" value="TransReg_Diox_bact_type"/>
</dbReference>
<dbReference type="RefSeq" id="WP_344969955.1">
    <property type="nucleotide sequence ID" value="NZ_BAABDD010000007.1"/>
</dbReference>
<gene>
    <name evidence="3" type="ORF">GCM10022402_19770</name>
</gene>
<dbReference type="EMBL" id="BAABDD010000007">
    <property type="protein sequence ID" value="GAA3740028.1"/>
    <property type="molecule type" value="Genomic_DNA"/>
</dbReference>
<comment type="caution">
    <text evidence="3">The sequence shown here is derived from an EMBL/GenBank/DDBJ whole genome shotgun (WGS) entry which is preliminary data.</text>
</comment>
<protein>
    <recommendedName>
        <fullName evidence="2">HTH cro/C1-type domain-containing protein</fullName>
    </recommendedName>
</protein>